<protein>
    <submittedName>
        <fullName evidence="1">Uncharacterized protein</fullName>
    </submittedName>
</protein>
<evidence type="ECO:0000313" key="1">
    <source>
        <dbReference type="EMBL" id="OAP58104.1"/>
    </source>
</evidence>
<dbReference type="OrthoDB" id="4147332at2759"/>
<dbReference type="GeneID" id="30011362"/>
<accession>A0A178ZE72</accession>
<sequence length="172" mass="18265">MSPGVNISQHSRPIFTCAFYLPTPCLALACNSQTIALTIKIHINVNVNVNTTARVFEMQSKMMLTVASVLAFSSVSLAGLMPKSPSTDIAMKIGCYPTGNAADPDTAMAWDLSTCDGQLNGDNCLRFCTCNEESQIVCDSSAMAGCNDKQMAAGCSATGNSHWYCSCWPAKA</sequence>
<proteinExistence type="predicted"/>
<gene>
    <name evidence="1" type="ORF">AYL99_07194</name>
</gene>
<evidence type="ECO:0000313" key="2">
    <source>
        <dbReference type="Proteomes" id="UP000078343"/>
    </source>
</evidence>
<organism evidence="1 2">
    <name type="scientific">Fonsecaea erecta</name>
    <dbReference type="NCBI Taxonomy" id="1367422"/>
    <lineage>
        <taxon>Eukaryota</taxon>
        <taxon>Fungi</taxon>
        <taxon>Dikarya</taxon>
        <taxon>Ascomycota</taxon>
        <taxon>Pezizomycotina</taxon>
        <taxon>Eurotiomycetes</taxon>
        <taxon>Chaetothyriomycetidae</taxon>
        <taxon>Chaetothyriales</taxon>
        <taxon>Herpotrichiellaceae</taxon>
        <taxon>Fonsecaea</taxon>
    </lineage>
</organism>
<comment type="caution">
    <text evidence="1">The sequence shown here is derived from an EMBL/GenBank/DDBJ whole genome shotgun (WGS) entry which is preliminary data.</text>
</comment>
<dbReference type="EMBL" id="LVYI01000006">
    <property type="protein sequence ID" value="OAP58104.1"/>
    <property type="molecule type" value="Genomic_DNA"/>
</dbReference>
<dbReference type="Proteomes" id="UP000078343">
    <property type="component" value="Unassembled WGS sequence"/>
</dbReference>
<dbReference type="RefSeq" id="XP_018691471.1">
    <property type="nucleotide sequence ID" value="XM_018838703.1"/>
</dbReference>
<name>A0A178ZE72_9EURO</name>
<keyword evidence="2" id="KW-1185">Reference proteome</keyword>
<reference evidence="1 2" key="1">
    <citation type="submission" date="2016-04" db="EMBL/GenBank/DDBJ databases">
        <title>Draft genome of Fonsecaea erecta CBS 125763.</title>
        <authorList>
            <person name="Weiss V.A."/>
            <person name="Vicente V.A."/>
            <person name="Raittz R.T."/>
            <person name="Moreno L.F."/>
            <person name="De Souza E.M."/>
            <person name="Pedrosa F.O."/>
            <person name="Steffens M.B."/>
            <person name="Faoro H."/>
            <person name="Tadra-Sfeir M.Z."/>
            <person name="Najafzadeh M.J."/>
            <person name="Felipe M.S."/>
            <person name="Teixeira M."/>
            <person name="Sun J."/>
            <person name="Xi L."/>
            <person name="Gomes R."/>
            <person name="De Azevedo C.M."/>
            <person name="Salgado C.G."/>
            <person name="Da Silva M.B."/>
            <person name="Nascimento M.F."/>
            <person name="Queiroz-Telles F."/>
            <person name="Attili D.S."/>
            <person name="Gorbushina A."/>
        </authorList>
    </citation>
    <scope>NUCLEOTIDE SEQUENCE [LARGE SCALE GENOMIC DNA]</scope>
    <source>
        <strain evidence="1 2">CBS 125763</strain>
    </source>
</reference>
<dbReference type="AlphaFoldDB" id="A0A178ZE72"/>